<evidence type="ECO:0000313" key="3">
    <source>
        <dbReference type="Proteomes" id="UP000696280"/>
    </source>
</evidence>
<feature type="compositionally biased region" description="Basic and acidic residues" evidence="1">
    <location>
        <begin position="32"/>
        <end position="62"/>
    </location>
</feature>
<feature type="region of interest" description="Disordered" evidence="1">
    <location>
        <begin position="32"/>
        <end position="80"/>
    </location>
</feature>
<evidence type="ECO:0000313" key="2">
    <source>
        <dbReference type="EMBL" id="CAG8956576.1"/>
    </source>
</evidence>
<accession>A0A9N9KYX5</accession>
<evidence type="ECO:0000256" key="1">
    <source>
        <dbReference type="SAM" id="MobiDB-lite"/>
    </source>
</evidence>
<gene>
    <name evidence="2" type="ORF">HYFRA_00003965</name>
</gene>
<dbReference type="AlphaFoldDB" id="A0A9N9KYX5"/>
<name>A0A9N9KYX5_9HELO</name>
<proteinExistence type="predicted"/>
<keyword evidence="3" id="KW-1185">Reference proteome</keyword>
<protein>
    <submittedName>
        <fullName evidence="2">Uncharacterized protein</fullName>
    </submittedName>
</protein>
<dbReference type="EMBL" id="CAJVRL010000070">
    <property type="protein sequence ID" value="CAG8956576.1"/>
    <property type="molecule type" value="Genomic_DNA"/>
</dbReference>
<reference evidence="2" key="1">
    <citation type="submission" date="2021-07" db="EMBL/GenBank/DDBJ databases">
        <authorList>
            <person name="Durling M."/>
        </authorList>
    </citation>
    <scope>NUCLEOTIDE SEQUENCE</scope>
</reference>
<dbReference type="Proteomes" id="UP000696280">
    <property type="component" value="Unassembled WGS sequence"/>
</dbReference>
<sequence length="80" mass="8854">MMPSRTCDVNKKRLVCVVGKVKSEGLLTIEDARQDFPEGKETPSERVDATDRRSDTLSREMVAHQGGREGTPIGPKDGWP</sequence>
<organism evidence="2 3">
    <name type="scientific">Hymenoscyphus fraxineus</name>
    <dbReference type="NCBI Taxonomy" id="746836"/>
    <lineage>
        <taxon>Eukaryota</taxon>
        <taxon>Fungi</taxon>
        <taxon>Dikarya</taxon>
        <taxon>Ascomycota</taxon>
        <taxon>Pezizomycotina</taxon>
        <taxon>Leotiomycetes</taxon>
        <taxon>Helotiales</taxon>
        <taxon>Helotiaceae</taxon>
        <taxon>Hymenoscyphus</taxon>
    </lineage>
</organism>
<comment type="caution">
    <text evidence="2">The sequence shown here is derived from an EMBL/GenBank/DDBJ whole genome shotgun (WGS) entry which is preliminary data.</text>
</comment>